<evidence type="ECO:0000313" key="10">
    <source>
        <dbReference type="Proteomes" id="UP000231702"/>
    </source>
</evidence>
<dbReference type="Proteomes" id="UP000231702">
    <property type="component" value="Unassembled WGS sequence"/>
</dbReference>
<proteinExistence type="predicted"/>
<organism evidence="8 9">
    <name type="scientific">Pseudooceanicola antarcticus</name>
    <dbReference type="NCBI Taxonomy" id="1247613"/>
    <lineage>
        <taxon>Bacteria</taxon>
        <taxon>Pseudomonadati</taxon>
        <taxon>Pseudomonadota</taxon>
        <taxon>Alphaproteobacteria</taxon>
        <taxon>Rhodobacterales</taxon>
        <taxon>Paracoccaceae</taxon>
        <taxon>Pseudooceanicola</taxon>
    </lineage>
</organism>
<gene>
    <name evidence="7" type="ORF">CVM39_03090</name>
    <name evidence="8" type="ORF">SAMN06297129_2149</name>
</gene>
<dbReference type="Pfam" id="PF07992">
    <property type="entry name" value="Pyr_redox_2"/>
    <property type="match status" value="1"/>
</dbReference>
<evidence type="ECO:0000313" key="7">
    <source>
        <dbReference type="EMBL" id="PJE32088.1"/>
    </source>
</evidence>
<evidence type="ECO:0000256" key="2">
    <source>
        <dbReference type="ARBA" id="ARBA00022630"/>
    </source>
</evidence>
<evidence type="ECO:0000313" key="8">
    <source>
        <dbReference type="EMBL" id="SNY51506.1"/>
    </source>
</evidence>
<protein>
    <submittedName>
        <fullName evidence="8">Ferredoxin--NADP+ reductase</fullName>
    </submittedName>
    <submittedName>
        <fullName evidence="7">Oxidoreductase</fullName>
    </submittedName>
</protein>
<dbReference type="EMBL" id="PGTD01000007">
    <property type="protein sequence ID" value="PJE32088.1"/>
    <property type="molecule type" value="Genomic_DNA"/>
</dbReference>
<comment type="cofactor">
    <cofactor evidence="1">
        <name>FAD</name>
        <dbReference type="ChEBI" id="CHEBI:57692"/>
    </cofactor>
</comment>
<reference evidence="8 9" key="1">
    <citation type="submission" date="2017-09" db="EMBL/GenBank/DDBJ databases">
        <authorList>
            <person name="Ehlers B."/>
            <person name="Leendertz F.H."/>
        </authorList>
    </citation>
    <scope>NUCLEOTIDE SEQUENCE [LARGE SCALE GENOMIC DNA]</scope>
    <source>
        <strain evidence="8 9">CGMCC 1.12662</strain>
    </source>
</reference>
<evidence type="ECO:0000313" key="9">
    <source>
        <dbReference type="Proteomes" id="UP000231655"/>
    </source>
</evidence>
<sequence length="396" mass="42045">MSAKIAIVGAGPSGCYTAQALLKRAPDLEVDILDAQPVPYGLVRYGVAADHQGTKGVARQFARVFTRQNAHFIGNLRVGRDVSMEELRGAYDAVVLAAGLSADRPLGIPGDDLPGVIGSGALTRALYEHPEAQALPELGEAPVVIGTGNVAIDILRLLAKTPEELKGSDLGPVPTDWLAARKIRRITVVGRSTAGAAKFSPVMVKELGELSQVDLRLPGCAQDAGEALQAAVAASAGPLPIEFRFQSRPVALEQADGALRLTVETPQGVEQIAATSVISAIGFTSDGALDRGALLQEVEAGTGRLYATGWFRNGSVGAIPQCREEGQRLAQQILDEITPDPARPGRALFADRSDVVDFDHWLQLDARELAAATDQRCRQKIHLREELLRPANLQDA</sequence>
<evidence type="ECO:0000256" key="3">
    <source>
        <dbReference type="ARBA" id="ARBA00022827"/>
    </source>
</evidence>
<dbReference type="Gene3D" id="3.40.50.720">
    <property type="entry name" value="NAD(P)-binding Rossmann-like Domain"/>
    <property type="match status" value="2"/>
</dbReference>
<dbReference type="PANTHER" id="PTHR48467:SF1">
    <property type="entry name" value="GLUTAMATE SYNTHASE 1 [NADH], CHLOROPLASTIC-LIKE"/>
    <property type="match status" value="1"/>
</dbReference>
<accession>A0A285IWN1</accession>
<dbReference type="InterPro" id="IPR023753">
    <property type="entry name" value="FAD/NAD-binding_dom"/>
</dbReference>
<dbReference type="OrthoDB" id="9803192at2"/>
<dbReference type="PANTHER" id="PTHR48467">
    <property type="entry name" value="GLUTAMATE SYNTHASE 1 [NADH], CHLOROPLASTIC-LIKE"/>
    <property type="match status" value="1"/>
</dbReference>
<evidence type="ECO:0000256" key="1">
    <source>
        <dbReference type="ARBA" id="ARBA00001974"/>
    </source>
</evidence>
<dbReference type="EMBL" id="OBEA01000003">
    <property type="protein sequence ID" value="SNY51506.1"/>
    <property type="molecule type" value="Genomic_DNA"/>
</dbReference>
<dbReference type="Proteomes" id="UP000231655">
    <property type="component" value="Unassembled WGS sequence"/>
</dbReference>
<keyword evidence="2" id="KW-0285">Flavoprotein</keyword>
<name>A0A285IWN1_9RHOB</name>
<evidence type="ECO:0000256" key="5">
    <source>
        <dbReference type="ARBA" id="ARBA00023002"/>
    </source>
</evidence>
<keyword evidence="10" id="KW-1185">Reference proteome</keyword>
<dbReference type="InterPro" id="IPR055275">
    <property type="entry name" value="Ferredox_Rdtase"/>
</dbReference>
<keyword evidence="4" id="KW-0521">NADP</keyword>
<dbReference type="SUPFAM" id="SSF51971">
    <property type="entry name" value="Nucleotide-binding domain"/>
    <property type="match status" value="1"/>
</dbReference>
<dbReference type="GO" id="GO:0016491">
    <property type="term" value="F:oxidoreductase activity"/>
    <property type="evidence" value="ECO:0007669"/>
    <property type="project" value="UniProtKB-KW"/>
</dbReference>
<keyword evidence="5" id="KW-0560">Oxidoreductase</keyword>
<dbReference type="PRINTS" id="PR00419">
    <property type="entry name" value="ADXRDTASE"/>
</dbReference>
<feature type="domain" description="FAD/NAD(P)-binding" evidence="6">
    <location>
        <begin position="4"/>
        <end position="289"/>
    </location>
</feature>
<evidence type="ECO:0000259" key="6">
    <source>
        <dbReference type="Pfam" id="PF07992"/>
    </source>
</evidence>
<dbReference type="RefSeq" id="WP_097145862.1">
    <property type="nucleotide sequence ID" value="NZ_OBEA01000003.1"/>
</dbReference>
<evidence type="ECO:0000256" key="4">
    <source>
        <dbReference type="ARBA" id="ARBA00022857"/>
    </source>
</evidence>
<reference evidence="7 10" key="2">
    <citation type="journal article" date="2018" name="Int. J. Syst. Evol. Microbiol.">
        <title>Pseudooceanicola lipolyticus sp. nov., a marine alphaproteobacterium, reclassification of Oceanicola flagellatus as Pseudooceanicola flagellatus comb. nov. and emended description of the genus Pseudooceanicola.</title>
        <authorList>
            <person name="Huang M.-M."/>
            <person name="Guo L.-L."/>
            <person name="Wu Y.-H."/>
            <person name="Lai Q.-L."/>
            <person name="Shao Z.-Z."/>
            <person name="Wang C.-S."/>
            <person name="Wu M."/>
            <person name="Xu X.-W."/>
        </authorList>
    </citation>
    <scope>NUCLEOTIDE SEQUENCE [LARGE SCALE GENOMIC DNA]</scope>
    <source>
        <strain evidence="7 10">Ar-45</strain>
    </source>
</reference>
<dbReference type="AlphaFoldDB" id="A0A285IWN1"/>
<keyword evidence="3" id="KW-0274">FAD</keyword>